<evidence type="ECO:0000256" key="1">
    <source>
        <dbReference type="ARBA" id="ARBA00007699"/>
    </source>
</evidence>
<dbReference type="AlphaFoldDB" id="A0A830HEW5"/>
<reference evidence="7" key="1">
    <citation type="submission" date="2020-10" db="EMBL/GenBank/DDBJ databases">
        <title>Unveiling of a novel bifunctional photoreceptor, Dualchrome1, isolated from a cosmopolitan green alga.</title>
        <authorList>
            <person name="Suzuki S."/>
            <person name="Kawachi M."/>
        </authorList>
    </citation>
    <scope>NUCLEOTIDE SEQUENCE</scope>
    <source>
        <strain evidence="7">NIES 2893</strain>
    </source>
</reference>
<evidence type="ECO:0000259" key="6">
    <source>
        <dbReference type="PROSITE" id="PS51883"/>
    </source>
</evidence>
<dbReference type="PANTHER" id="PTHR11702">
    <property type="entry name" value="DEVELOPMENTALLY REGULATED GTP-BINDING PROTEIN-RELATED"/>
    <property type="match status" value="1"/>
</dbReference>
<feature type="domain" description="OBG-type G" evidence="5">
    <location>
        <begin position="254"/>
        <end position="420"/>
    </location>
</feature>
<dbReference type="InterPro" id="IPR045086">
    <property type="entry name" value="OBG_GTPase"/>
</dbReference>
<dbReference type="PIRSF" id="PIRSF002401">
    <property type="entry name" value="GTP_bd_Obg/CgtA"/>
    <property type="match status" value="1"/>
</dbReference>
<organism evidence="7 8">
    <name type="scientific">Pycnococcus provasolii</name>
    <dbReference type="NCBI Taxonomy" id="41880"/>
    <lineage>
        <taxon>Eukaryota</taxon>
        <taxon>Viridiplantae</taxon>
        <taxon>Chlorophyta</taxon>
        <taxon>Pseudoscourfieldiophyceae</taxon>
        <taxon>Pseudoscourfieldiales</taxon>
        <taxon>Pycnococcaceae</taxon>
        <taxon>Pycnococcus</taxon>
    </lineage>
</organism>
<accession>A0A830HEW5</accession>
<comment type="caution">
    <text evidence="7">The sequence shown here is derived from an EMBL/GenBank/DDBJ whole genome shotgun (WGS) entry which is preliminary data.</text>
</comment>
<dbReference type="CDD" id="cd01898">
    <property type="entry name" value="Obg"/>
    <property type="match status" value="1"/>
</dbReference>
<dbReference type="Proteomes" id="UP000660262">
    <property type="component" value="Unassembled WGS sequence"/>
</dbReference>
<proteinExistence type="inferred from homology"/>
<dbReference type="Pfam" id="PF01926">
    <property type="entry name" value="MMR_HSR1"/>
    <property type="match status" value="1"/>
</dbReference>
<feature type="region of interest" description="Disordered" evidence="4">
    <location>
        <begin position="69"/>
        <end position="89"/>
    </location>
</feature>
<sequence>MRMNYCYYYYAITTGARALNKLAWTAAFSAAPALPRVKKRDAPRRASKPFVDAASALVQGGDGGRGSLALAKRGGSGMSPPDGGNGGKGGGVYVEAAAGVRDLSGITALYRADNGGHGGGDGMYGRRAKDVVIQVPLGTWAEVYRVDDDGDKSWDDAGGDLDFEVSQSAHATFEVPVLTLDLSTAGERHLVAAGGVGGLGSRSKGSRHRSRIALNTMPGFLRDKQLDPEDSVRQAAMGGAGESVRLSLRLKTLADIGLVGAPNAGKSSLLRAISTARPAVADYPFTTISPMVGSVVCPPDGAMLSVADVPGLLRGASMGKGMGIDFLRHVERAPFLAFVVDVCADPHEVVEWLLTELAAYDESLVSRPRLVVANKVDLPEGRERARELREGLPSEEVIAVSALTGEGMGELIRTMRRMLESQVVDWKARDYDPVALAKKKLM</sequence>
<dbReference type="SUPFAM" id="SSF82051">
    <property type="entry name" value="Obg GTP-binding protein N-terminal domain"/>
    <property type="match status" value="1"/>
</dbReference>
<dbReference type="GO" id="GO:0003924">
    <property type="term" value="F:GTPase activity"/>
    <property type="evidence" value="ECO:0007669"/>
    <property type="project" value="InterPro"/>
</dbReference>
<evidence type="ECO:0000256" key="2">
    <source>
        <dbReference type="ARBA" id="ARBA00022741"/>
    </source>
</evidence>
<evidence type="ECO:0000256" key="3">
    <source>
        <dbReference type="ARBA" id="ARBA00023134"/>
    </source>
</evidence>
<dbReference type="InterPro" id="IPR006169">
    <property type="entry name" value="GTP1_OBG_dom"/>
</dbReference>
<dbReference type="PANTHER" id="PTHR11702:SF31">
    <property type="entry name" value="MITOCHONDRIAL RIBOSOME-ASSOCIATED GTPASE 2"/>
    <property type="match status" value="1"/>
</dbReference>
<dbReference type="SUPFAM" id="SSF52540">
    <property type="entry name" value="P-loop containing nucleoside triphosphate hydrolases"/>
    <property type="match status" value="1"/>
</dbReference>
<dbReference type="InterPro" id="IPR014100">
    <property type="entry name" value="GTP-bd_Obg/CgtA"/>
</dbReference>
<keyword evidence="8" id="KW-1185">Reference proteome</keyword>
<dbReference type="Gene3D" id="2.70.210.12">
    <property type="entry name" value="GTP1/OBG domain"/>
    <property type="match status" value="1"/>
</dbReference>
<evidence type="ECO:0000313" key="8">
    <source>
        <dbReference type="Proteomes" id="UP000660262"/>
    </source>
</evidence>
<gene>
    <name evidence="7" type="ORF">PPROV_000406000</name>
</gene>
<dbReference type="PRINTS" id="PR00326">
    <property type="entry name" value="GTP1OBG"/>
</dbReference>
<evidence type="ECO:0000259" key="5">
    <source>
        <dbReference type="PROSITE" id="PS51710"/>
    </source>
</evidence>
<dbReference type="InterPro" id="IPR036726">
    <property type="entry name" value="GTP1_OBG_dom_sf"/>
</dbReference>
<keyword evidence="3" id="KW-0342">GTP-binding</keyword>
<dbReference type="InterPro" id="IPR031167">
    <property type="entry name" value="G_OBG"/>
</dbReference>
<evidence type="ECO:0000256" key="4">
    <source>
        <dbReference type="SAM" id="MobiDB-lite"/>
    </source>
</evidence>
<comment type="similarity">
    <text evidence="1">Belongs to the TRAFAC class OBG-HflX-like GTPase superfamily. OBG GTPase family.</text>
</comment>
<feature type="domain" description="Obg" evidence="6">
    <location>
        <begin position="48"/>
        <end position="253"/>
    </location>
</feature>
<dbReference type="InterPro" id="IPR027417">
    <property type="entry name" value="P-loop_NTPase"/>
</dbReference>
<dbReference type="Pfam" id="PF01018">
    <property type="entry name" value="GTP1_OBG"/>
    <property type="match status" value="1"/>
</dbReference>
<dbReference type="GO" id="GO:0042254">
    <property type="term" value="P:ribosome biogenesis"/>
    <property type="evidence" value="ECO:0007669"/>
    <property type="project" value="UniProtKB-UniRule"/>
</dbReference>
<evidence type="ECO:0000313" key="7">
    <source>
        <dbReference type="EMBL" id="GHP05308.1"/>
    </source>
</evidence>
<keyword evidence="2" id="KW-0547">Nucleotide-binding</keyword>
<dbReference type="GO" id="GO:0000287">
    <property type="term" value="F:magnesium ion binding"/>
    <property type="evidence" value="ECO:0007669"/>
    <property type="project" value="InterPro"/>
</dbReference>
<dbReference type="PROSITE" id="PS51883">
    <property type="entry name" value="OBG"/>
    <property type="match status" value="1"/>
</dbReference>
<protein>
    <submittedName>
        <fullName evidence="7">GTP binding protein 5</fullName>
    </submittedName>
</protein>
<dbReference type="GO" id="GO:0005525">
    <property type="term" value="F:GTP binding"/>
    <property type="evidence" value="ECO:0007669"/>
    <property type="project" value="UniProtKB-KW"/>
</dbReference>
<dbReference type="GO" id="GO:0005739">
    <property type="term" value="C:mitochondrion"/>
    <property type="evidence" value="ECO:0007669"/>
    <property type="project" value="TreeGrafter"/>
</dbReference>
<dbReference type="InterPro" id="IPR006073">
    <property type="entry name" value="GTP-bd"/>
</dbReference>
<dbReference type="EMBL" id="BNJQ01000010">
    <property type="protein sequence ID" value="GHP05308.1"/>
    <property type="molecule type" value="Genomic_DNA"/>
</dbReference>
<dbReference type="PROSITE" id="PS51710">
    <property type="entry name" value="G_OBG"/>
    <property type="match status" value="1"/>
</dbReference>
<dbReference type="Gene3D" id="3.40.50.300">
    <property type="entry name" value="P-loop containing nucleotide triphosphate hydrolases"/>
    <property type="match status" value="1"/>
</dbReference>
<name>A0A830HEW5_9CHLO</name>
<dbReference type="OrthoDB" id="347018at2759"/>